<protein>
    <submittedName>
        <fullName evidence="2">Zinc finger protein GLI4</fullName>
    </submittedName>
</protein>
<reference evidence="2" key="1">
    <citation type="submission" date="2023-04" db="EMBL/GenBank/DDBJ databases">
        <title>Chromosome-level genome of Chaenocephalus aceratus.</title>
        <authorList>
            <person name="Park H."/>
        </authorList>
    </citation>
    <scope>NUCLEOTIDE SEQUENCE</scope>
    <source>
        <strain evidence="2">DE</strain>
        <tissue evidence="2">Muscle</tissue>
    </source>
</reference>
<keyword evidence="3" id="KW-1185">Reference proteome</keyword>
<keyword evidence="1" id="KW-0472">Membrane</keyword>
<dbReference type="AlphaFoldDB" id="A0AAD9F2H5"/>
<proteinExistence type="predicted"/>
<name>A0AAD9F2H5_DISEL</name>
<feature type="transmembrane region" description="Helical" evidence="1">
    <location>
        <begin position="25"/>
        <end position="45"/>
    </location>
</feature>
<accession>A0AAD9F2H5</accession>
<gene>
    <name evidence="2" type="ORF">KUDE01_030072</name>
</gene>
<evidence type="ECO:0000256" key="1">
    <source>
        <dbReference type="SAM" id="Phobius"/>
    </source>
</evidence>
<organism evidence="2 3">
    <name type="scientific">Dissostichus eleginoides</name>
    <name type="common">Patagonian toothfish</name>
    <name type="synonym">Dissostichus amissus</name>
    <dbReference type="NCBI Taxonomy" id="100907"/>
    <lineage>
        <taxon>Eukaryota</taxon>
        <taxon>Metazoa</taxon>
        <taxon>Chordata</taxon>
        <taxon>Craniata</taxon>
        <taxon>Vertebrata</taxon>
        <taxon>Euteleostomi</taxon>
        <taxon>Actinopterygii</taxon>
        <taxon>Neopterygii</taxon>
        <taxon>Teleostei</taxon>
        <taxon>Neoteleostei</taxon>
        <taxon>Acanthomorphata</taxon>
        <taxon>Eupercaria</taxon>
        <taxon>Perciformes</taxon>
        <taxon>Notothenioidei</taxon>
        <taxon>Nototheniidae</taxon>
        <taxon>Dissostichus</taxon>
    </lineage>
</organism>
<dbReference type="Proteomes" id="UP001228049">
    <property type="component" value="Unassembled WGS sequence"/>
</dbReference>
<evidence type="ECO:0000313" key="2">
    <source>
        <dbReference type="EMBL" id="KAK1886357.1"/>
    </source>
</evidence>
<dbReference type="EMBL" id="JASDAP010000020">
    <property type="protein sequence ID" value="KAK1886357.1"/>
    <property type="molecule type" value="Genomic_DNA"/>
</dbReference>
<evidence type="ECO:0000313" key="3">
    <source>
        <dbReference type="Proteomes" id="UP001228049"/>
    </source>
</evidence>
<comment type="caution">
    <text evidence="2">The sequence shown here is derived from an EMBL/GenBank/DDBJ whole genome shotgun (WGS) entry which is preliminary data.</text>
</comment>
<sequence length="105" mass="11490">MSALFHDGCRPPQVAVNGTCREWRFLLIALLALVGLSASLMAAALRDQPRHSQDLCIIAAWPYQPSLSWYRAASVISPPCNGMLEGPSPPTHRHAEATFKGCRSF</sequence>
<keyword evidence="1" id="KW-1133">Transmembrane helix</keyword>
<keyword evidence="1" id="KW-0812">Transmembrane</keyword>